<keyword evidence="3" id="KW-0732">Signal</keyword>
<dbReference type="Proteomes" id="UP001549691">
    <property type="component" value="Unassembled WGS sequence"/>
</dbReference>
<dbReference type="EMBL" id="JBEWZI010000034">
    <property type="protein sequence ID" value="MET7016287.1"/>
    <property type="molecule type" value="Genomic_DNA"/>
</dbReference>
<sequence>MSIKFFCATLLAISCTASAQAIPSFPGAEGFGAEASGGRGGKVVFVTNLENSGSGSLRSALFGWGARTIVFKVGGEIKLTSPLSISGSNITIAGQTAPDGGITLRGHPLIISGSNLIIRFIRVRHGNETGRDDDAVSIVDGASKIILDHVSASWSIDETLSPSGYIKDITLQWCLISESLNNSGHKKGSHGYGSLLRAVGGVSLHHNLWAHHRGRNPRFGDNYGKLFNDAPTFDFRNNVIYDWGDYATGMVDGDIRVNYVANFLKPGPSSRSLQPVTLTTYANEKTRFFTADNVIEAHPEITPASGNFFGPEAGKTTGNITHVKEAFVTPQLSTQSAAEAYALVLAHAGASVPLRDAVDVRVIEQVRSGNGRLIDTQNDVGGWPVLPAGIAPADTDEDGIPDDWELAYGLNPKDAKDGGTLSTSGYTNLELYLNELAERAITALISK</sequence>
<protein>
    <recommendedName>
        <fullName evidence="6">Pectate lyase</fullName>
    </recommendedName>
</protein>
<evidence type="ECO:0000313" key="4">
    <source>
        <dbReference type="EMBL" id="MET7016287.1"/>
    </source>
</evidence>
<dbReference type="InterPro" id="IPR052063">
    <property type="entry name" value="Polysaccharide_Lyase_1"/>
</dbReference>
<evidence type="ECO:0000313" key="5">
    <source>
        <dbReference type="Proteomes" id="UP001549691"/>
    </source>
</evidence>
<organism evidence="4 5">
    <name type="scientific">Uliginosibacterium flavum</name>
    <dbReference type="NCBI Taxonomy" id="1396831"/>
    <lineage>
        <taxon>Bacteria</taxon>
        <taxon>Pseudomonadati</taxon>
        <taxon>Pseudomonadota</taxon>
        <taxon>Betaproteobacteria</taxon>
        <taxon>Rhodocyclales</taxon>
        <taxon>Zoogloeaceae</taxon>
        <taxon>Uliginosibacterium</taxon>
    </lineage>
</organism>
<dbReference type="SUPFAM" id="SSF51126">
    <property type="entry name" value="Pectin lyase-like"/>
    <property type="match status" value="1"/>
</dbReference>
<evidence type="ECO:0000256" key="1">
    <source>
        <dbReference type="ARBA" id="ARBA00022723"/>
    </source>
</evidence>
<evidence type="ECO:0000256" key="2">
    <source>
        <dbReference type="ARBA" id="ARBA00023180"/>
    </source>
</evidence>
<gene>
    <name evidence="4" type="ORF">ABXR19_19035</name>
</gene>
<proteinExistence type="predicted"/>
<keyword evidence="1" id="KW-0479">Metal-binding</keyword>
<keyword evidence="5" id="KW-1185">Reference proteome</keyword>
<feature type="signal peptide" evidence="3">
    <location>
        <begin position="1"/>
        <end position="19"/>
    </location>
</feature>
<reference evidence="4 5" key="1">
    <citation type="submission" date="2024-07" db="EMBL/GenBank/DDBJ databases">
        <title>Uliginosibacterium flavum JJ3220;KACC:17644.</title>
        <authorList>
            <person name="Kim M.K."/>
        </authorList>
    </citation>
    <scope>NUCLEOTIDE SEQUENCE [LARGE SCALE GENOMIC DNA]</scope>
    <source>
        <strain evidence="4 5">KACC:17644</strain>
    </source>
</reference>
<accession>A0ABV2TTE6</accession>
<dbReference type="InterPro" id="IPR012334">
    <property type="entry name" value="Pectin_lyas_fold"/>
</dbReference>
<feature type="chain" id="PRO_5046514593" description="Pectate lyase" evidence="3">
    <location>
        <begin position="20"/>
        <end position="447"/>
    </location>
</feature>
<dbReference type="PROSITE" id="PS51257">
    <property type="entry name" value="PROKAR_LIPOPROTEIN"/>
    <property type="match status" value="1"/>
</dbReference>
<dbReference type="InterPro" id="IPR011050">
    <property type="entry name" value="Pectin_lyase_fold/virulence"/>
</dbReference>
<keyword evidence="2" id="KW-0325">Glycoprotein</keyword>
<comment type="caution">
    <text evidence="4">The sequence shown here is derived from an EMBL/GenBank/DDBJ whole genome shotgun (WGS) entry which is preliminary data.</text>
</comment>
<evidence type="ECO:0000256" key="3">
    <source>
        <dbReference type="SAM" id="SignalP"/>
    </source>
</evidence>
<dbReference type="RefSeq" id="WP_354602745.1">
    <property type="nucleotide sequence ID" value="NZ_JBEWZI010000034.1"/>
</dbReference>
<evidence type="ECO:0008006" key="6">
    <source>
        <dbReference type="Google" id="ProtNLM"/>
    </source>
</evidence>
<dbReference type="PANTHER" id="PTHR42970:SF1">
    <property type="entry name" value="PECTATE LYASE C-RELATED"/>
    <property type="match status" value="1"/>
</dbReference>
<dbReference type="PANTHER" id="PTHR42970">
    <property type="entry name" value="PECTATE LYASE C-RELATED"/>
    <property type="match status" value="1"/>
</dbReference>
<dbReference type="Gene3D" id="2.160.20.10">
    <property type="entry name" value="Single-stranded right-handed beta-helix, Pectin lyase-like"/>
    <property type="match status" value="1"/>
</dbReference>
<name>A0ABV2TTE6_9RHOO</name>